<dbReference type="OrthoDB" id="6130531at2759"/>
<feature type="signal peptide" evidence="2">
    <location>
        <begin position="1"/>
        <end position="21"/>
    </location>
</feature>
<dbReference type="GeneID" id="20082740"/>
<evidence type="ECO:0000313" key="4">
    <source>
        <dbReference type="EMBL" id="ETW02084.1"/>
    </source>
</evidence>
<dbReference type="eggNOG" id="KOG4659">
    <property type="taxonomic scope" value="Eukaryota"/>
</dbReference>
<reference evidence="4" key="1">
    <citation type="submission" date="2013-12" db="EMBL/GenBank/DDBJ databases">
        <title>The Genome Sequence of Aphanomyces invadans NJM9701.</title>
        <authorList>
            <consortium name="The Broad Institute Genomics Platform"/>
            <person name="Russ C."/>
            <person name="Tyler B."/>
            <person name="van West P."/>
            <person name="Dieguez-Uribeondo J."/>
            <person name="Young S.K."/>
            <person name="Zeng Q."/>
            <person name="Gargeya S."/>
            <person name="Fitzgerald M."/>
            <person name="Abouelleil A."/>
            <person name="Alvarado L."/>
            <person name="Chapman S.B."/>
            <person name="Gainer-Dewar J."/>
            <person name="Goldberg J."/>
            <person name="Griggs A."/>
            <person name="Gujja S."/>
            <person name="Hansen M."/>
            <person name="Howarth C."/>
            <person name="Imamovic A."/>
            <person name="Ireland A."/>
            <person name="Larimer J."/>
            <person name="McCowan C."/>
            <person name="Murphy C."/>
            <person name="Pearson M."/>
            <person name="Poon T.W."/>
            <person name="Priest M."/>
            <person name="Roberts A."/>
            <person name="Saif S."/>
            <person name="Shea T."/>
            <person name="Sykes S."/>
            <person name="Wortman J."/>
            <person name="Nusbaum C."/>
            <person name="Birren B."/>
        </authorList>
    </citation>
    <scope>NUCLEOTIDE SEQUENCE [LARGE SCALE GENOMIC DNA]</scope>
    <source>
        <strain evidence="4">NJM9701</strain>
    </source>
</reference>
<evidence type="ECO:0000259" key="3">
    <source>
        <dbReference type="PROSITE" id="PS50026"/>
    </source>
</evidence>
<keyword evidence="1" id="KW-1015">Disulfide bond</keyword>
<keyword evidence="1" id="KW-0245">EGF-like domain</keyword>
<dbReference type="RefSeq" id="XP_008868689.1">
    <property type="nucleotide sequence ID" value="XM_008870467.1"/>
</dbReference>
<dbReference type="EMBL" id="KI913961">
    <property type="protein sequence ID" value="ETW02083.1"/>
    <property type="molecule type" value="Genomic_DNA"/>
</dbReference>
<dbReference type="Gene3D" id="2.10.25.10">
    <property type="entry name" value="Laminin"/>
    <property type="match status" value="1"/>
</dbReference>
<dbReference type="InterPro" id="IPR000742">
    <property type="entry name" value="EGF"/>
</dbReference>
<dbReference type="RefSeq" id="XP_008868688.1">
    <property type="nucleotide sequence ID" value="XM_008870466.1"/>
</dbReference>
<accession>A0A024U733</accession>
<dbReference type="STRING" id="157072.A0A024U733"/>
<name>A0A024U733_9STRA</name>
<dbReference type="SUPFAM" id="SSF57196">
    <property type="entry name" value="EGF/Laminin"/>
    <property type="match status" value="1"/>
</dbReference>
<proteinExistence type="predicted"/>
<evidence type="ECO:0000256" key="1">
    <source>
        <dbReference type="PROSITE-ProRule" id="PRU00076"/>
    </source>
</evidence>
<dbReference type="EMBL" id="KI913961">
    <property type="protein sequence ID" value="ETW02084.1"/>
    <property type="molecule type" value="Genomic_DNA"/>
</dbReference>
<dbReference type="VEuPathDB" id="FungiDB:H310_05690"/>
<keyword evidence="2" id="KW-0732">Signal</keyword>
<comment type="caution">
    <text evidence="1">Lacks conserved residue(s) required for the propagation of feature annotation.</text>
</comment>
<feature type="disulfide bond" evidence="1">
    <location>
        <begin position="216"/>
        <end position="225"/>
    </location>
</feature>
<evidence type="ECO:0000256" key="2">
    <source>
        <dbReference type="SAM" id="SignalP"/>
    </source>
</evidence>
<dbReference type="PROSITE" id="PS01186">
    <property type="entry name" value="EGF_2"/>
    <property type="match status" value="1"/>
</dbReference>
<feature type="domain" description="EGF-like" evidence="3">
    <location>
        <begin position="182"/>
        <end position="226"/>
    </location>
</feature>
<dbReference type="AlphaFoldDB" id="A0A024U733"/>
<protein>
    <recommendedName>
        <fullName evidence="3">EGF-like domain-containing protein</fullName>
    </recommendedName>
</protein>
<feature type="chain" id="PRO_5007368734" description="EGF-like domain-containing protein" evidence="2">
    <location>
        <begin position="22"/>
        <end position="378"/>
    </location>
</feature>
<dbReference type="PROSITE" id="PS00022">
    <property type="entry name" value="EGF_1"/>
    <property type="match status" value="1"/>
</dbReference>
<organism evidence="4">
    <name type="scientific">Aphanomyces invadans</name>
    <dbReference type="NCBI Taxonomy" id="157072"/>
    <lineage>
        <taxon>Eukaryota</taxon>
        <taxon>Sar</taxon>
        <taxon>Stramenopiles</taxon>
        <taxon>Oomycota</taxon>
        <taxon>Saprolegniomycetes</taxon>
        <taxon>Saprolegniales</taxon>
        <taxon>Verrucalvaceae</taxon>
        <taxon>Aphanomyces</taxon>
    </lineage>
</organism>
<dbReference type="SMART" id="SM00181">
    <property type="entry name" value="EGF"/>
    <property type="match status" value="3"/>
</dbReference>
<gene>
    <name evidence="4" type="ORF">H310_05690</name>
</gene>
<sequence>MAIKRALAALVVLGLAGIRQGGGVQGLDTDCEVDADCPATMACVKIKYLSPSSDQVRAKCALKSVCRGSSSGNCPSYNAPSAPGGELETQCVFVNTTKLRGIKCCGGTWTGGDPVDASGRRLSGNLTDPTTVAPTADSADCFQCYVDNLNKAAHPTIYVGQFFCVPTKECRAHSAFPYACSSANPCMSSPGVLCNNHGTCYPQDIDDPKTSYGCACDLGFGGDQCEKVLTDACLFDCGDGNTKGECVNDACKCKDGWTGKQCHKCAADDVCNGGSCNVVTGQCVCPLDSLYDFSWKANICYKQGVKSAADLKLCDAISCGDNGFCIAGKCFCSSGCTGTVCTPCADSTCATCTSTAALDGPTVWLAAAVLLLTWRTVA</sequence>
<dbReference type="PROSITE" id="PS50026">
    <property type="entry name" value="EGF_3"/>
    <property type="match status" value="1"/>
</dbReference>